<protein>
    <submittedName>
        <fullName evidence="2">Uncharacterized protein</fullName>
    </submittedName>
</protein>
<feature type="chain" id="PRO_5021405921" evidence="1">
    <location>
        <begin position="20"/>
        <end position="209"/>
    </location>
</feature>
<keyword evidence="3" id="KW-1185">Reference proteome</keyword>
<feature type="signal peptide" evidence="1">
    <location>
        <begin position="1"/>
        <end position="19"/>
    </location>
</feature>
<organism evidence="2 3">
    <name type="scientific">Duganella callida</name>
    <dbReference type="NCBI Taxonomy" id="2561932"/>
    <lineage>
        <taxon>Bacteria</taxon>
        <taxon>Pseudomonadati</taxon>
        <taxon>Pseudomonadota</taxon>
        <taxon>Betaproteobacteria</taxon>
        <taxon>Burkholderiales</taxon>
        <taxon>Oxalobacteraceae</taxon>
        <taxon>Telluria group</taxon>
        <taxon>Duganella</taxon>
    </lineage>
</organism>
<dbReference type="EMBL" id="SPVG01000213">
    <property type="protein sequence ID" value="TFW17026.1"/>
    <property type="molecule type" value="Genomic_DNA"/>
</dbReference>
<evidence type="ECO:0000313" key="3">
    <source>
        <dbReference type="Proteomes" id="UP000297729"/>
    </source>
</evidence>
<dbReference type="Proteomes" id="UP000297729">
    <property type="component" value="Unassembled WGS sequence"/>
</dbReference>
<accession>A0A4Y9S690</accession>
<dbReference type="OrthoDB" id="8702084at2"/>
<keyword evidence="1" id="KW-0732">Signal</keyword>
<evidence type="ECO:0000313" key="2">
    <source>
        <dbReference type="EMBL" id="TFW17026.1"/>
    </source>
</evidence>
<dbReference type="AlphaFoldDB" id="A0A4Y9S690"/>
<reference evidence="2 3" key="1">
    <citation type="submission" date="2019-03" db="EMBL/GenBank/DDBJ databases">
        <title>Draft Genome Sequence of Duganella callidus sp. nov., a Novel Duganella Species Isolated from Cultivated Soil.</title>
        <authorList>
            <person name="Raths R."/>
            <person name="Peta V."/>
            <person name="Bucking H."/>
        </authorList>
    </citation>
    <scope>NUCLEOTIDE SEQUENCE [LARGE SCALE GENOMIC DNA]</scope>
    <source>
        <strain evidence="2 3">DN04</strain>
    </source>
</reference>
<name>A0A4Y9S690_9BURK</name>
<gene>
    <name evidence="2" type="ORF">E4L98_21610</name>
</gene>
<dbReference type="PROSITE" id="PS51257">
    <property type="entry name" value="PROKAR_LIPOPROTEIN"/>
    <property type="match status" value="1"/>
</dbReference>
<sequence>MKFSFVHVGAALGLVAALAGCGGKAQYTVKGTIAGLSNSGLVLSNGSDTVSVPAGATSFSFSRQISYGDSFDVEVKTPPAHMTCAVDGVSNRGSAGLTIEINALVSCTQNTYTLGGQFTGLTAAADGTARLITLTNGSSSITVSSASGTNGAGEFSFGNLPDGSNYGVTWLDPIKAGLTDYGVKCTVSNGIGVINEANVSNLLVACTPR</sequence>
<comment type="caution">
    <text evidence="2">The sequence shown here is derived from an EMBL/GenBank/DDBJ whole genome shotgun (WGS) entry which is preliminary data.</text>
</comment>
<proteinExistence type="predicted"/>
<evidence type="ECO:0000256" key="1">
    <source>
        <dbReference type="SAM" id="SignalP"/>
    </source>
</evidence>
<dbReference type="RefSeq" id="WP_135203615.1">
    <property type="nucleotide sequence ID" value="NZ_SPVG01000213.1"/>
</dbReference>